<dbReference type="Pfam" id="PF18945">
    <property type="entry name" value="VipB_2"/>
    <property type="match status" value="1"/>
</dbReference>
<dbReference type="OrthoDB" id="9764000at2"/>
<gene>
    <name evidence="3" type="ORF">TW81_10510</name>
</gene>
<organism evidence="3 4">
    <name type="scientific">Vibrio galatheae</name>
    <dbReference type="NCBI Taxonomy" id="579748"/>
    <lineage>
        <taxon>Bacteria</taxon>
        <taxon>Pseudomonadati</taxon>
        <taxon>Pseudomonadota</taxon>
        <taxon>Gammaproteobacteria</taxon>
        <taxon>Vibrionales</taxon>
        <taxon>Vibrionaceae</taxon>
        <taxon>Vibrio</taxon>
    </lineage>
</organism>
<evidence type="ECO:0000259" key="2">
    <source>
        <dbReference type="Pfam" id="PF18945"/>
    </source>
</evidence>
<dbReference type="PATRIC" id="fig|579748.3.peg.2163"/>
<evidence type="ECO:0008006" key="5">
    <source>
        <dbReference type="Google" id="ProtNLM"/>
    </source>
</evidence>
<sequence>MNLHFDSQWQRKFSELDNKDNDFLQESLSLLSEISPQALTNKGTLVAFITRIISELDEKISQQVDEIIHHKEFETLHSSWLGLEGLAKLPVSRQRTKLKLLNMDWSEISNDVNQAYTIKGSELYNKIGNKELNTLGGHPFGTIVFTHKISLDMDFDADYDDLFTLELLSKLGELTLCPMLFSPDEHFFVQSNADWLSDTKRIEKILNGVDFKPWQTLRQKSSSKFIGLVMPSIHMRNRYKNAKMGFIYNESGKGLWGNAAFAFASTIMREHHRVNWFGFLKSRWNDKAQGALVNIENHESQFLSAPETDVVLFGQISTFYAQSGFIPLSKSALSDKYYFNGNNSIWQNSVQTDNEKVLTQIQTSLMSCRIAHYLKVQVREMIGSFNTAAECELFLTHWIEKFSSNVSFANEETLSKFPLSFAKISVLESPHHKGSFSCTLRIVPQYQYDHFTGEVVLTTELDEVA</sequence>
<protein>
    <recommendedName>
        <fullName evidence="5">Type VI secretion protein</fullName>
    </recommendedName>
</protein>
<evidence type="ECO:0000313" key="3">
    <source>
        <dbReference type="EMBL" id="KJY83410.1"/>
    </source>
</evidence>
<dbReference type="InterPro" id="IPR044032">
    <property type="entry name" value="TssC1_C"/>
</dbReference>
<feature type="domain" description="TssC1 N-terminal" evidence="1">
    <location>
        <begin position="51"/>
        <end position="345"/>
    </location>
</feature>
<dbReference type="PANTHER" id="PTHR35565">
    <property type="entry name" value="CYTOPLASMIC PROTEIN-RELATED"/>
    <property type="match status" value="1"/>
</dbReference>
<reference evidence="3 4" key="1">
    <citation type="journal article" date="2015" name="BMC Genomics">
        <title>Genome mining reveals unlocked bioactive potential of marine Gram-negative bacteria.</title>
        <authorList>
            <person name="Machado H."/>
            <person name="Sonnenschein E.C."/>
            <person name="Melchiorsen J."/>
            <person name="Gram L."/>
        </authorList>
    </citation>
    <scope>NUCLEOTIDE SEQUENCE [LARGE SCALE GENOMIC DNA]</scope>
    <source>
        <strain evidence="3 4">S2757</strain>
    </source>
</reference>
<dbReference type="PANTHER" id="PTHR35565:SF1">
    <property type="entry name" value="TYPE VI SECRETION SYSTEM CONTRACTILE SHEATH LARGE SUBUNIT"/>
    <property type="match status" value="1"/>
</dbReference>
<dbReference type="Pfam" id="PF05943">
    <property type="entry name" value="VipB"/>
    <property type="match status" value="1"/>
</dbReference>
<dbReference type="STRING" id="579748.TW81_10510"/>
<name>A0A0F4NJP7_9VIBR</name>
<dbReference type="InterPro" id="IPR010269">
    <property type="entry name" value="T6SS_TssC-like"/>
</dbReference>
<proteinExistence type="predicted"/>
<dbReference type="AlphaFoldDB" id="A0A0F4NJP7"/>
<dbReference type="RefSeq" id="WP_045955651.1">
    <property type="nucleotide sequence ID" value="NZ_JXXV01000016.1"/>
</dbReference>
<keyword evidence="4" id="KW-1185">Reference proteome</keyword>
<feature type="domain" description="TssC1 C-terminal" evidence="2">
    <location>
        <begin position="352"/>
        <end position="461"/>
    </location>
</feature>
<evidence type="ECO:0000259" key="1">
    <source>
        <dbReference type="Pfam" id="PF05943"/>
    </source>
</evidence>
<evidence type="ECO:0000313" key="4">
    <source>
        <dbReference type="Proteomes" id="UP000033673"/>
    </source>
</evidence>
<dbReference type="EMBL" id="JXXV01000016">
    <property type="protein sequence ID" value="KJY83410.1"/>
    <property type="molecule type" value="Genomic_DNA"/>
</dbReference>
<comment type="caution">
    <text evidence="3">The sequence shown here is derived from an EMBL/GenBank/DDBJ whole genome shotgun (WGS) entry which is preliminary data.</text>
</comment>
<dbReference type="Proteomes" id="UP000033673">
    <property type="component" value="Unassembled WGS sequence"/>
</dbReference>
<accession>A0A0F4NJP7</accession>
<dbReference type="InterPro" id="IPR044031">
    <property type="entry name" value="TssC1_N"/>
</dbReference>